<keyword evidence="1" id="KW-0479">Metal-binding</keyword>
<reference evidence="7 8" key="1">
    <citation type="journal article" date="2024" name="Nat. Commun.">
        <title>Phylogenomics reveals the evolutionary origins of lichenization in chlorophyte algae.</title>
        <authorList>
            <person name="Puginier C."/>
            <person name="Libourel C."/>
            <person name="Otte J."/>
            <person name="Skaloud P."/>
            <person name="Haon M."/>
            <person name="Grisel S."/>
            <person name="Petersen M."/>
            <person name="Berrin J.G."/>
            <person name="Delaux P.M."/>
            <person name="Dal Grande F."/>
            <person name="Keller J."/>
        </authorList>
    </citation>
    <scope>NUCLEOTIDE SEQUENCE [LARGE SCALE GENOMIC DNA]</scope>
    <source>
        <strain evidence="7 8">SAG 2043</strain>
    </source>
</reference>
<dbReference type="GO" id="GO:0008270">
    <property type="term" value="F:zinc ion binding"/>
    <property type="evidence" value="ECO:0007669"/>
    <property type="project" value="UniProtKB-KW"/>
</dbReference>
<feature type="compositionally biased region" description="Polar residues" evidence="5">
    <location>
        <begin position="358"/>
        <end position="374"/>
    </location>
</feature>
<name>A0AAW1R5N9_9CHLO</name>
<evidence type="ECO:0000256" key="4">
    <source>
        <dbReference type="ARBA" id="ARBA00023242"/>
    </source>
</evidence>
<feature type="compositionally biased region" description="Acidic residues" evidence="5">
    <location>
        <begin position="120"/>
        <end position="129"/>
    </location>
</feature>
<evidence type="ECO:0000259" key="6">
    <source>
        <dbReference type="PROSITE" id="PS51321"/>
    </source>
</evidence>
<dbReference type="InterPro" id="IPR003618">
    <property type="entry name" value="TFIIS_cen_dom"/>
</dbReference>
<feature type="compositionally biased region" description="Basic and acidic residues" evidence="5">
    <location>
        <begin position="338"/>
        <end position="357"/>
    </location>
</feature>
<evidence type="ECO:0000256" key="5">
    <source>
        <dbReference type="SAM" id="MobiDB-lite"/>
    </source>
</evidence>
<dbReference type="Pfam" id="PF07744">
    <property type="entry name" value="SPOC"/>
    <property type="match status" value="1"/>
</dbReference>
<keyword evidence="3" id="KW-0862">Zinc</keyword>
<feature type="compositionally biased region" description="Acidic residues" evidence="5">
    <location>
        <begin position="164"/>
        <end position="175"/>
    </location>
</feature>
<dbReference type="InterPro" id="IPR036575">
    <property type="entry name" value="TFIIS_cen_dom_sf"/>
</dbReference>
<feature type="region of interest" description="Disordered" evidence="5">
    <location>
        <begin position="1"/>
        <end position="31"/>
    </location>
</feature>
<feature type="compositionally biased region" description="Polar residues" evidence="5">
    <location>
        <begin position="545"/>
        <end position="558"/>
    </location>
</feature>
<organism evidence="7 8">
    <name type="scientific">[Myrmecia] bisecta</name>
    <dbReference type="NCBI Taxonomy" id="41462"/>
    <lineage>
        <taxon>Eukaryota</taxon>
        <taxon>Viridiplantae</taxon>
        <taxon>Chlorophyta</taxon>
        <taxon>core chlorophytes</taxon>
        <taxon>Trebouxiophyceae</taxon>
        <taxon>Trebouxiales</taxon>
        <taxon>Trebouxiaceae</taxon>
        <taxon>Myrmecia</taxon>
    </lineage>
</organism>
<dbReference type="CDD" id="cd21538">
    <property type="entry name" value="SPOC_TFIIS"/>
    <property type="match status" value="1"/>
</dbReference>
<dbReference type="Proteomes" id="UP001489004">
    <property type="component" value="Unassembled WGS sequence"/>
</dbReference>
<feature type="domain" description="TFIIS central" evidence="6">
    <location>
        <begin position="381"/>
        <end position="503"/>
    </location>
</feature>
<feature type="compositionally biased region" description="Basic and acidic residues" evidence="5">
    <location>
        <begin position="636"/>
        <end position="655"/>
    </location>
</feature>
<feature type="region of interest" description="Disordered" evidence="5">
    <location>
        <begin position="1082"/>
        <end position="1207"/>
    </location>
</feature>
<feature type="region of interest" description="Disordered" evidence="5">
    <location>
        <begin position="930"/>
        <end position="1000"/>
    </location>
</feature>
<dbReference type="GO" id="GO:0005634">
    <property type="term" value="C:nucleus"/>
    <property type="evidence" value="ECO:0007669"/>
    <property type="project" value="TreeGrafter"/>
</dbReference>
<feature type="compositionally biased region" description="Basic and acidic residues" evidence="5">
    <location>
        <begin position="559"/>
        <end position="574"/>
    </location>
</feature>
<evidence type="ECO:0000313" key="7">
    <source>
        <dbReference type="EMBL" id="KAK9828602.1"/>
    </source>
</evidence>
<dbReference type="PROSITE" id="PS51321">
    <property type="entry name" value="TFIIS_CENTRAL"/>
    <property type="match status" value="1"/>
</dbReference>
<dbReference type="SUPFAM" id="SSF46942">
    <property type="entry name" value="Elongation factor TFIIS domain 2"/>
    <property type="match status" value="1"/>
</dbReference>
<feature type="compositionally biased region" description="Gly residues" evidence="5">
    <location>
        <begin position="286"/>
        <end position="303"/>
    </location>
</feature>
<feature type="compositionally biased region" description="Basic and acidic residues" evidence="5">
    <location>
        <begin position="1106"/>
        <end position="1129"/>
    </location>
</feature>
<dbReference type="InterPro" id="IPR012921">
    <property type="entry name" value="SPOC_C"/>
</dbReference>
<dbReference type="Pfam" id="PF07500">
    <property type="entry name" value="TFIIS_M"/>
    <property type="match status" value="1"/>
</dbReference>
<feature type="compositionally biased region" description="Basic and acidic residues" evidence="5">
    <location>
        <begin position="22"/>
        <end position="31"/>
    </location>
</feature>
<gene>
    <name evidence="7" type="ORF">WJX72_000989</name>
</gene>
<dbReference type="EMBL" id="JALJOR010000001">
    <property type="protein sequence ID" value="KAK9828602.1"/>
    <property type="molecule type" value="Genomic_DNA"/>
</dbReference>
<evidence type="ECO:0000256" key="3">
    <source>
        <dbReference type="ARBA" id="ARBA00022833"/>
    </source>
</evidence>
<comment type="caution">
    <text evidence="7">The sequence shown here is derived from an EMBL/GenBank/DDBJ whole genome shotgun (WGS) entry which is preliminary data.</text>
</comment>
<dbReference type="PANTHER" id="PTHR11477">
    <property type="entry name" value="TRANSCRIPTION FACTOR S-II ZINC FINGER DOMAIN-CONTAINING PROTEIN"/>
    <property type="match status" value="1"/>
</dbReference>
<sequence length="1207" mass="126483">MSVERAKRNIKPPQKFADDDELWSKAKQEPSEEPVKYVYRLLNRKDVNKDLYVTAIHLLWPDNGVWYEAEVKKLRIKDLKADVEYTETDEKEEVDLAQLILDRQIAFREERPLSHKCTQDEVEAPEEPEPGAAPEGEGGNDGEEGSEHAEMSEEEPDAGAISDHEDDDASMEDVPSEATKDSTSDEEAVGGAEGAEQAAPVAGSPLKAGARAGAKRLSANDLHHSGDHAAKRAKPSPSSKFGGRQLSSKARELLEAHHRAAAAALAGSAPTPAARIGPVTTNGSLGVPGGRGSGTEAGGGVGEAGEEDKYSAAEAEAQAMLAKVKARRAAQLQAARPATDHRPAAKPEARVLHRVKSDTSSGSAPPLARNTSFTSEKEAEMRKVVRENIQSALKMATEEVTKEGFEGQLPDPVALGNNIEEALYKLHGGANKDYKAKYRSLWFNLKDPNNPDLRARVLHGEVDPPTLVRMSANELASRELSQWRQKKAEESLQASVLDEEAAAKFSTAAAMAAGMRSRQHFKDENSTRMDLLTSSPSREAPHGEQASTDLGHRSTSLDGTERAQHVQHVDETKQLGELPDAPPPPPGSPPADPAAADTKPSPKAEPEADTGAANGGVDEPGPGSAADAPKLEAGAEAERPDQDQLKPEPEGKPEGQAEAAAPAALSAAAASITSIKKDGSVPASPKAGGIDWASIKAQTMQARRKEAADTPMFQDFGEFQAQADSPVAQAGAAAAAAAADVDDHTYSPPAATEAEEAKGASVADLAPLMAPSSGLQPQTWKGRLHYPGQGRYNAVADDLAGPVSMSKFGLGRELDVKGRMGCDKLEEYLEELRHSRSRTVSVGLLRAASGDDAAHFVKLADNYARKQRSSVLETGSPHLEAHVVPQCSVADRLLTTARQAAAPAARDTLPAALGDDRLLLVIVHRKDWQPVERSSHHHRSSGSLKSPDNHKASPHHPPPFAPESPKDDAAGSSAAQQAQQDGDAGQHLQLPPPSGEPVDQAVISAGSAPQQAQLQAISDLINPLVDPRTAAAQQPPAGTPAATAASIASTVEGMSSLPAGLDLSSISALAAALGIPSVTLDEAAPQTSQPQVDGLGSSGPMAALPDPRDPRARDPRAGGAPEPHRDLRMARVAQGDVAQSPLQHPSPGSAPYPKPQQASGLGPGPGPGSGQGGRYSGGGRGRWQPEPGRGYRGGGGGDRGRGVQLTV</sequence>
<evidence type="ECO:0000256" key="1">
    <source>
        <dbReference type="ARBA" id="ARBA00022723"/>
    </source>
</evidence>
<proteinExistence type="predicted"/>
<dbReference type="AlphaFoldDB" id="A0AAW1R5N9"/>
<evidence type="ECO:0000256" key="2">
    <source>
        <dbReference type="ARBA" id="ARBA00022771"/>
    </source>
</evidence>
<feature type="compositionally biased region" description="Basic and acidic residues" evidence="5">
    <location>
        <begin position="249"/>
        <end position="258"/>
    </location>
</feature>
<dbReference type="SMART" id="SM00510">
    <property type="entry name" value="TFS2M"/>
    <property type="match status" value="1"/>
</dbReference>
<dbReference type="PANTHER" id="PTHR11477:SF0">
    <property type="entry name" value="IP08861P-RELATED"/>
    <property type="match status" value="1"/>
</dbReference>
<feature type="region of interest" description="Disordered" evidence="5">
    <location>
        <begin position="329"/>
        <end position="379"/>
    </location>
</feature>
<keyword evidence="2" id="KW-0863">Zinc-finger</keyword>
<feature type="region of interest" description="Disordered" evidence="5">
    <location>
        <begin position="111"/>
        <end position="312"/>
    </location>
</feature>
<protein>
    <recommendedName>
        <fullName evidence="6">TFIIS central domain-containing protein</fullName>
    </recommendedName>
</protein>
<keyword evidence="8" id="KW-1185">Reference proteome</keyword>
<feature type="compositionally biased region" description="Low complexity" evidence="5">
    <location>
        <begin position="970"/>
        <end position="986"/>
    </location>
</feature>
<feature type="compositionally biased region" description="Pro residues" evidence="5">
    <location>
        <begin position="580"/>
        <end position="592"/>
    </location>
</feature>
<dbReference type="GO" id="GO:0006351">
    <property type="term" value="P:DNA-templated transcription"/>
    <property type="evidence" value="ECO:0007669"/>
    <property type="project" value="InterPro"/>
</dbReference>
<feature type="compositionally biased region" description="Gly residues" evidence="5">
    <location>
        <begin position="1161"/>
        <end position="1181"/>
    </location>
</feature>
<feature type="region of interest" description="Disordered" evidence="5">
    <location>
        <begin position="511"/>
        <end position="690"/>
    </location>
</feature>
<accession>A0AAW1R5N9</accession>
<feature type="compositionally biased region" description="Low complexity" evidence="5">
    <location>
        <begin position="656"/>
        <end position="671"/>
    </location>
</feature>
<feature type="compositionally biased region" description="Basic and acidic residues" evidence="5">
    <location>
        <begin position="221"/>
        <end position="230"/>
    </location>
</feature>
<keyword evidence="4" id="KW-0539">Nucleus</keyword>
<feature type="compositionally biased region" description="Low complexity" evidence="5">
    <location>
        <begin position="194"/>
        <end position="203"/>
    </location>
</feature>
<evidence type="ECO:0000313" key="8">
    <source>
        <dbReference type="Proteomes" id="UP001489004"/>
    </source>
</evidence>
<dbReference type="Gene3D" id="1.10.472.30">
    <property type="entry name" value="Transcription elongation factor S-II, central domain"/>
    <property type="match status" value="1"/>
</dbReference>